<dbReference type="PATRIC" id="fig|1398.22.peg.2637"/>
<name>A0A133KIV8_HEYCO</name>
<dbReference type="Pfam" id="PF14097">
    <property type="entry name" value="SpoVAE"/>
    <property type="match status" value="1"/>
</dbReference>
<accession>A0A133KIV8</accession>
<comment type="caution">
    <text evidence="1">The sequence shown here is derived from an EMBL/GenBank/DDBJ whole genome shotgun (WGS) entry which is preliminary data.</text>
</comment>
<sequence>MGEKRRVILVTDGDEYAKKAIECVAKKIGGRCISQSYGNPTRLCGEQIADLILKAAGDPVFAMFDDSGVIGPGPGEEALTFVAGHPRIEVLGVIAVASKTHQAEWSRVDVCIDNTGEITPYGVDKFGIPEMDLKKINGDTVYSLDRLDVPIIVGIGDVGKMSKKDDYHIGAPITEKAVRLILERSGFKHG</sequence>
<gene>
    <name evidence="1" type="ORF">HMPREF3213_02633</name>
</gene>
<evidence type="ECO:0000313" key="2">
    <source>
        <dbReference type="Proteomes" id="UP000070376"/>
    </source>
</evidence>
<proteinExistence type="predicted"/>
<organism evidence="1 2">
    <name type="scientific">Heyndrickxia coagulans</name>
    <name type="common">Weizmannia coagulans</name>
    <dbReference type="NCBI Taxonomy" id="1398"/>
    <lineage>
        <taxon>Bacteria</taxon>
        <taxon>Bacillati</taxon>
        <taxon>Bacillota</taxon>
        <taxon>Bacilli</taxon>
        <taxon>Bacillales</taxon>
        <taxon>Bacillaceae</taxon>
        <taxon>Heyndrickxia</taxon>
    </lineage>
</organism>
<evidence type="ECO:0000313" key="1">
    <source>
        <dbReference type="EMBL" id="KWZ79529.1"/>
    </source>
</evidence>
<evidence type="ECO:0008006" key="3">
    <source>
        <dbReference type="Google" id="ProtNLM"/>
    </source>
</evidence>
<dbReference type="EMBL" id="LRPN01000116">
    <property type="protein sequence ID" value="KWZ79529.1"/>
    <property type="molecule type" value="Genomic_DNA"/>
</dbReference>
<dbReference type="InterPro" id="IPR025914">
    <property type="entry name" value="SpoVAE"/>
</dbReference>
<dbReference type="RefSeq" id="WP_061087016.1">
    <property type="nucleotide sequence ID" value="NZ_KQ955881.1"/>
</dbReference>
<dbReference type="AlphaFoldDB" id="A0A133KIV8"/>
<protein>
    <recommendedName>
        <fullName evidence="3">Stage V sporulation protein AE</fullName>
    </recommendedName>
</protein>
<dbReference type="Proteomes" id="UP000070376">
    <property type="component" value="Unassembled WGS sequence"/>
</dbReference>
<reference evidence="2" key="1">
    <citation type="submission" date="2016-01" db="EMBL/GenBank/DDBJ databases">
        <authorList>
            <person name="Mitreva M."/>
            <person name="Pepin K.H."/>
            <person name="Mihindukulasuriya K.A."/>
            <person name="Fulton R."/>
            <person name="Fronick C."/>
            <person name="O'Laughlin M."/>
            <person name="Miner T."/>
            <person name="Herter B."/>
            <person name="Rosa B.A."/>
            <person name="Cordes M."/>
            <person name="Tomlinson C."/>
            <person name="Wollam A."/>
            <person name="Palsikar V.B."/>
            <person name="Mardis E.R."/>
            <person name="Wilson R.K."/>
        </authorList>
    </citation>
    <scope>NUCLEOTIDE SEQUENCE [LARGE SCALE GENOMIC DNA]</scope>
    <source>
        <strain evidence="2">GED7749B</strain>
    </source>
</reference>